<feature type="compositionally biased region" description="Basic and acidic residues" evidence="1">
    <location>
        <begin position="322"/>
        <end position="332"/>
    </location>
</feature>
<organism evidence="2 3">
    <name type="scientific">Macrostomum lignano</name>
    <dbReference type="NCBI Taxonomy" id="282301"/>
    <lineage>
        <taxon>Eukaryota</taxon>
        <taxon>Metazoa</taxon>
        <taxon>Spiralia</taxon>
        <taxon>Lophotrochozoa</taxon>
        <taxon>Platyhelminthes</taxon>
        <taxon>Rhabditophora</taxon>
        <taxon>Macrostomorpha</taxon>
        <taxon>Macrostomida</taxon>
        <taxon>Macrostomidae</taxon>
        <taxon>Macrostomum</taxon>
    </lineage>
</organism>
<evidence type="ECO:0000313" key="3">
    <source>
        <dbReference type="WBParaSite" id="maker-unitig_45172-snap-gene-0.2-mRNA-1"/>
    </source>
</evidence>
<feature type="compositionally biased region" description="Polar residues" evidence="1">
    <location>
        <begin position="639"/>
        <end position="649"/>
    </location>
</feature>
<feature type="region of interest" description="Disordered" evidence="1">
    <location>
        <begin position="428"/>
        <end position="671"/>
    </location>
</feature>
<sequence length="840" mass="90961">HECERLTISSREDYLKPAKTLYQQLSRCAQGIRRFPAIQQHVHAGSGSCSGVGLALLAAYKRFEPVLDKGKNGQAQCLSTIEYLTELIGKTISNAAFAELRGFTAVQPPAASSRYPGGARSDSQRSCRRLERSRQSLEQLEAEYENLRKMLPTSECSAAAAASASRTSSTRQPSSTRLEASSFATSTSSASSAAVATVGGPSTPVDLTRPASAERKRQAYKAELERQLASLQSSKPFAASRLPRARLRRCGGGGGLGSYGLGIYEGLSASQAAAPTSNRGVRFVEPSLTNAERGSGCERRRRRLLALRAPSRSARLRPRPGRKAEYAKEQRRPARANQGRPGQHASQPEAVMRETDDDRLSQQRSPCCCTGDGYDDFRSRGGDFSSGVAPAGSADPDDWMQHLDGLKDLQTRLSKSFTDDFGGFSNATAANATNSRQQKDVQQQEKQTAAAAAARQRWSRIFGRGLSDEQKRQRERYQEELRQQRSSSGAHAGRGGGGSAGARLKKRQRPAEERGAAAGAEEQRKQAAAGGGGGETSTGCRFSAGAAPAAQHHHQQQQHQHQQQHQRYSPRAASPPVPAISNSNGGARPKQQKPPTPRQQQQQHQQQQPSRQSTAASVASAPEPESIEQLARPEESAAQRASTNRGSSGTLAEAAPEAKPPTETEPEPTVDVFDMARDRRKAGGRQPQIAASSAVRRGRVQLLLRKTFENALRNLTTLAVGGRQTWVWQLSWWRREKRFESMQRSDSESALLSTSTSRCRLADLSSLERGSGGAAARALMLKLLGRLTDDRADANEGPISDCQRLQADAVSLNDPRSVEPDFIRVRLGQSAANRGMKATI</sequence>
<feature type="compositionally biased region" description="Basic and acidic residues" evidence="1">
    <location>
        <begin position="509"/>
        <end position="525"/>
    </location>
</feature>
<protein>
    <submittedName>
        <fullName evidence="3">Rho-GAP domain-containing protein</fullName>
    </submittedName>
</protein>
<feature type="compositionally biased region" description="Low complexity" evidence="1">
    <location>
        <begin position="444"/>
        <end position="454"/>
    </location>
</feature>
<reference evidence="3" key="1">
    <citation type="submission" date="2016-11" db="UniProtKB">
        <authorList>
            <consortium name="WormBaseParasite"/>
        </authorList>
    </citation>
    <scope>IDENTIFICATION</scope>
</reference>
<feature type="compositionally biased region" description="Low complexity" evidence="1">
    <location>
        <begin position="162"/>
        <end position="198"/>
    </location>
</feature>
<proteinExistence type="predicted"/>
<dbReference type="WBParaSite" id="maker-unitig_45172-snap-gene-0.2-mRNA-1">
    <property type="protein sequence ID" value="maker-unitig_45172-snap-gene-0.2-mRNA-1"/>
    <property type="gene ID" value="maker-unitig_45172-snap-gene-0.2"/>
</dbReference>
<feature type="compositionally biased region" description="Low complexity" evidence="1">
    <location>
        <begin position="557"/>
        <end position="566"/>
    </location>
</feature>
<dbReference type="Proteomes" id="UP000095280">
    <property type="component" value="Unplaced"/>
</dbReference>
<feature type="region of interest" description="Disordered" evidence="1">
    <location>
        <begin position="162"/>
        <end position="220"/>
    </location>
</feature>
<feature type="region of interest" description="Disordered" evidence="1">
    <location>
        <begin position="285"/>
        <end position="367"/>
    </location>
</feature>
<accession>A0A1I8FR83</accession>
<dbReference type="AlphaFoldDB" id="A0A1I8FR83"/>
<feature type="compositionally biased region" description="Low complexity" evidence="1">
    <location>
        <begin position="598"/>
        <end position="624"/>
    </location>
</feature>
<name>A0A1I8FR83_9PLAT</name>
<feature type="compositionally biased region" description="Basic and acidic residues" evidence="1">
    <location>
        <begin position="122"/>
        <end position="132"/>
    </location>
</feature>
<feature type="compositionally biased region" description="Basic and acidic residues" evidence="1">
    <location>
        <begin position="351"/>
        <end position="361"/>
    </location>
</feature>
<keyword evidence="2" id="KW-1185">Reference proteome</keyword>
<feature type="region of interest" description="Disordered" evidence="1">
    <location>
        <begin position="108"/>
        <end position="132"/>
    </location>
</feature>
<evidence type="ECO:0000256" key="1">
    <source>
        <dbReference type="SAM" id="MobiDB-lite"/>
    </source>
</evidence>
<evidence type="ECO:0000313" key="2">
    <source>
        <dbReference type="Proteomes" id="UP000095280"/>
    </source>
</evidence>
<feature type="compositionally biased region" description="Basic and acidic residues" evidence="1">
    <location>
        <begin position="466"/>
        <end position="483"/>
    </location>
</feature>